<gene>
    <name evidence="3" type="ORF">CBER1_07221</name>
</gene>
<dbReference type="AlphaFoldDB" id="A0A2S6CM97"/>
<evidence type="ECO:0000256" key="1">
    <source>
        <dbReference type="SAM" id="MobiDB-lite"/>
    </source>
</evidence>
<feature type="chain" id="PRO_5015542934" evidence="2">
    <location>
        <begin position="18"/>
        <end position="120"/>
    </location>
</feature>
<keyword evidence="2" id="KW-0732">Signal</keyword>
<dbReference type="OrthoDB" id="10331503at2759"/>
<feature type="region of interest" description="Disordered" evidence="1">
    <location>
        <begin position="98"/>
        <end position="120"/>
    </location>
</feature>
<evidence type="ECO:0000313" key="4">
    <source>
        <dbReference type="Proteomes" id="UP000237631"/>
    </source>
</evidence>
<dbReference type="Proteomes" id="UP000237631">
    <property type="component" value="Unassembled WGS sequence"/>
</dbReference>
<protein>
    <submittedName>
        <fullName evidence="3">Uncharacterized protein</fullName>
    </submittedName>
</protein>
<evidence type="ECO:0000313" key="3">
    <source>
        <dbReference type="EMBL" id="PPJ60866.1"/>
    </source>
</evidence>
<comment type="caution">
    <text evidence="3">The sequence shown here is derived from an EMBL/GenBank/DDBJ whole genome shotgun (WGS) entry which is preliminary data.</text>
</comment>
<keyword evidence="4" id="KW-1185">Reference proteome</keyword>
<sequence>MKSALTILALLIAAASAAPVAIHHTNTPSTAVDPAATVDQQAQILRRCHRGHSHGGMEVPLYCPNGVDDVYEGEEETIVKRNHMGVLHVEGVDVAEMPDDVISKRSVKPSHDREDDEDVN</sequence>
<organism evidence="3 4">
    <name type="scientific">Cercospora berteroae</name>
    <dbReference type="NCBI Taxonomy" id="357750"/>
    <lineage>
        <taxon>Eukaryota</taxon>
        <taxon>Fungi</taxon>
        <taxon>Dikarya</taxon>
        <taxon>Ascomycota</taxon>
        <taxon>Pezizomycotina</taxon>
        <taxon>Dothideomycetes</taxon>
        <taxon>Dothideomycetidae</taxon>
        <taxon>Mycosphaerellales</taxon>
        <taxon>Mycosphaerellaceae</taxon>
        <taxon>Cercospora</taxon>
    </lineage>
</organism>
<reference evidence="4" key="1">
    <citation type="journal article" date="2017" name="bioRxiv">
        <title>Conservation of a gene cluster reveals novel cercosporin biosynthetic mechanisms and extends production to the genus Colletotrichum.</title>
        <authorList>
            <person name="de Jonge R."/>
            <person name="Ebert M.K."/>
            <person name="Huitt-Roehl C.R."/>
            <person name="Pal P."/>
            <person name="Suttle J.C."/>
            <person name="Spanner R.E."/>
            <person name="Neubauer J.D."/>
            <person name="Jurick W.M.II."/>
            <person name="Stott K.A."/>
            <person name="Secor G.A."/>
            <person name="Thomma B.P.H.J."/>
            <person name="Van de Peer Y."/>
            <person name="Townsend C.A."/>
            <person name="Bolton M.D."/>
        </authorList>
    </citation>
    <scope>NUCLEOTIDE SEQUENCE [LARGE SCALE GENOMIC DNA]</scope>
    <source>
        <strain evidence="4">CBS538.71</strain>
    </source>
</reference>
<feature type="signal peptide" evidence="2">
    <location>
        <begin position="1"/>
        <end position="17"/>
    </location>
</feature>
<accession>A0A2S6CM97</accession>
<dbReference type="EMBL" id="PNEN01000195">
    <property type="protein sequence ID" value="PPJ60866.1"/>
    <property type="molecule type" value="Genomic_DNA"/>
</dbReference>
<evidence type="ECO:0000256" key="2">
    <source>
        <dbReference type="SAM" id="SignalP"/>
    </source>
</evidence>
<proteinExistence type="predicted"/>
<name>A0A2S6CM97_9PEZI</name>